<gene>
    <name evidence="2" type="ORF">WAZ07_22670</name>
</gene>
<feature type="domain" description="AntA/AntB antirepressor" evidence="1">
    <location>
        <begin position="24"/>
        <end position="90"/>
    </location>
</feature>
<dbReference type="InterPro" id="IPR013557">
    <property type="entry name" value="AntA/B_antirep"/>
</dbReference>
<dbReference type="Pfam" id="PF08346">
    <property type="entry name" value="AntA"/>
    <property type="match status" value="1"/>
</dbReference>
<evidence type="ECO:0000259" key="1">
    <source>
        <dbReference type="Pfam" id="PF08346"/>
    </source>
</evidence>
<proteinExistence type="predicted"/>
<dbReference type="PANTHER" id="PTHR36180">
    <property type="entry name" value="DNA-BINDING PROTEIN-RELATED-RELATED"/>
    <property type="match status" value="1"/>
</dbReference>
<keyword evidence="3" id="KW-1185">Reference proteome</keyword>
<protein>
    <submittedName>
        <fullName evidence="2">AntA/AntB antirepressor family protein</fullName>
    </submittedName>
</protein>
<sequence length="243" mass="28563">MDQLKVVANEMLPIYQNEVGEKFVNARELYEQLLVSTPFPKWIEGRIEGYSFTDNEDFWTYFSVSTDGRPLKEYIFTLDAGKELAMIENNEIGKAIRKYFIEVEKRSYQQQPNSPLQALQIAINQMVLQEQKIIQLEQQVTIVQHRINSLDTIDTDGDLQQRLNKMIQRFAWSEGINFNKAWKMFRSTFNKVYRTNLKTKVNNYKEKHGLKQLTVPRYLALTNQLEDAVRVADKLLNKENEIA</sequence>
<evidence type="ECO:0000313" key="3">
    <source>
        <dbReference type="Proteomes" id="UP001372526"/>
    </source>
</evidence>
<organism evidence="2 3">
    <name type="scientific">Bacillus bruguierae</name>
    <dbReference type="NCBI Taxonomy" id="3127667"/>
    <lineage>
        <taxon>Bacteria</taxon>
        <taxon>Bacillati</taxon>
        <taxon>Bacillota</taxon>
        <taxon>Bacilli</taxon>
        <taxon>Bacillales</taxon>
        <taxon>Bacillaceae</taxon>
        <taxon>Bacillus</taxon>
    </lineage>
</organism>
<dbReference type="EMBL" id="JBAWSX010000020">
    <property type="protein sequence ID" value="MEI4803972.1"/>
    <property type="molecule type" value="Genomic_DNA"/>
</dbReference>
<dbReference type="RefSeq" id="WP_336474261.1">
    <property type="nucleotide sequence ID" value="NZ_JBAWSX010000020.1"/>
</dbReference>
<dbReference type="PANTHER" id="PTHR36180:SF1">
    <property type="entry name" value="ANTA_ANTB ANTIREPRESSOR DOMAIN-CONTAINING PROTEIN"/>
    <property type="match status" value="1"/>
</dbReference>
<accession>A0ABU8FMR4</accession>
<dbReference type="Proteomes" id="UP001372526">
    <property type="component" value="Unassembled WGS sequence"/>
</dbReference>
<name>A0ABU8FMR4_9BACI</name>
<reference evidence="2 3" key="1">
    <citation type="submission" date="2024-01" db="EMBL/GenBank/DDBJ databases">
        <title>Seven novel Bacillus-like species.</title>
        <authorList>
            <person name="Liu G."/>
        </authorList>
    </citation>
    <scope>NUCLEOTIDE SEQUENCE [LARGE SCALE GENOMIC DNA]</scope>
    <source>
        <strain evidence="2 3">FJAT-51639</strain>
    </source>
</reference>
<comment type="caution">
    <text evidence="2">The sequence shown here is derived from an EMBL/GenBank/DDBJ whole genome shotgun (WGS) entry which is preliminary data.</text>
</comment>
<evidence type="ECO:0000313" key="2">
    <source>
        <dbReference type="EMBL" id="MEI4803972.1"/>
    </source>
</evidence>